<keyword evidence="2" id="KW-1185">Reference proteome</keyword>
<name>A0A0V1ADT9_9BILA</name>
<proteinExistence type="predicted"/>
<comment type="caution">
    <text evidence="1">The sequence shown here is derived from an EMBL/GenBank/DDBJ whole genome shotgun (WGS) entry which is preliminary data.</text>
</comment>
<reference evidence="1 2" key="1">
    <citation type="submission" date="2015-01" db="EMBL/GenBank/DDBJ databases">
        <title>Evolution of Trichinella species and genotypes.</title>
        <authorList>
            <person name="Korhonen P.K."/>
            <person name="Edoardo P."/>
            <person name="Giuseppe L.R."/>
            <person name="Gasser R.B."/>
        </authorList>
    </citation>
    <scope>NUCLEOTIDE SEQUENCE [LARGE SCALE GENOMIC DNA]</scope>
    <source>
        <strain evidence="1">ISS2496</strain>
    </source>
</reference>
<organism evidence="1 2">
    <name type="scientific">Trichinella patagoniensis</name>
    <dbReference type="NCBI Taxonomy" id="990121"/>
    <lineage>
        <taxon>Eukaryota</taxon>
        <taxon>Metazoa</taxon>
        <taxon>Ecdysozoa</taxon>
        <taxon>Nematoda</taxon>
        <taxon>Enoplea</taxon>
        <taxon>Dorylaimia</taxon>
        <taxon>Trichinellida</taxon>
        <taxon>Trichinellidae</taxon>
        <taxon>Trichinella</taxon>
    </lineage>
</organism>
<dbReference type="Proteomes" id="UP000054783">
    <property type="component" value="Unassembled WGS sequence"/>
</dbReference>
<gene>
    <name evidence="1" type="ORF">T12_12577</name>
</gene>
<evidence type="ECO:0000313" key="1">
    <source>
        <dbReference type="EMBL" id="KRY22766.1"/>
    </source>
</evidence>
<evidence type="ECO:0000313" key="2">
    <source>
        <dbReference type="Proteomes" id="UP000054783"/>
    </source>
</evidence>
<protein>
    <submittedName>
        <fullName evidence="1">Uncharacterized protein</fullName>
    </submittedName>
</protein>
<sequence>MDPIYTMAFILLAIIFNRALPIVSETLDELYFLSDLFCQLAQLICVECDSAFLLFVLYLGTGAVSSVRVRFFSFTYVAIGSVVKRSLSSLWHMTNEKRKSENADDTKQNNKRQKVYVVLRGFQFCKFGLGILQNCEHIS</sequence>
<accession>A0A0V1ADT9</accession>
<dbReference type="AlphaFoldDB" id="A0A0V1ADT9"/>
<dbReference type="EMBL" id="JYDQ01000007">
    <property type="protein sequence ID" value="KRY22766.1"/>
    <property type="molecule type" value="Genomic_DNA"/>
</dbReference>